<dbReference type="EMBL" id="BK015334">
    <property type="protein sequence ID" value="DAE01838.1"/>
    <property type="molecule type" value="Genomic_DNA"/>
</dbReference>
<dbReference type="CDD" id="cd00093">
    <property type="entry name" value="HTH_XRE"/>
    <property type="match status" value="1"/>
</dbReference>
<dbReference type="GO" id="GO:0003677">
    <property type="term" value="F:DNA binding"/>
    <property type="evidence" value="ECO:0007669"/>
    <property type="project" value="InterPro"/>
</dbReference>
<sequence>MDEKRSLPLVAKNLRYLMDANKLTSTSLAEATQQNQPTIHRIVNGEVSDPRASTLEPLAKYFGTTVNLLRSYDFQSQADVNVVPNNRPRSDALPVLSWVQAGQWADSISLSEIEEWRSTTKRHSDKSFALKVKGISMYNPGHRETFEEGDIILVDPERPAHNGSLVIAMLADSGECTFKKLYQEDGHTMLKALNPNWSPQYIELESETQIIGVVFEKQVDFG</sequence>
<dbReference type="Pfam" id="PF00717">
    <property type="entry name" value="Peptidase_S24"/>
    <property type="match status" value="1"/>
</dbReference>
<dbReference type="PROSITE" id="PS50943">
    <property type="entry name" value="HTH_CROC1"/>
    <property type="match status" value="1"/>
</dbReference>
<accession>A0A8S5P443</accession>
<dbReference type="InterPro" id="IPR036286">
    <property type="entry name" value="LexA/Signal_pep-like_sf"/>
</dbReference>
<dbReference type="SUPFAM" id="SSF51306">
    <property type="entry name" value="LexA/Signal peptidase"/>
    <property type="match status" value="1"/>
</dbReference>
<dbReference type="SMART" id="SM00530">
    <property type="entry name" value="HTH_XRE"/>
    <property type="match status" value="1"/>
</dbReference>
<reference evidence="2" key="1">
    <citation type="journal article" date="2021" name="Proc. Natl. Acad. Sci. U.S.A.">
        <title>A Catalog of Tens of Thousands of Viruses from Human Metagenomes Reveals Hidden Associations with Chronic Diseases.</title>
        <authorList>
            <person name="Tisza M.J."/>
            <person name="Buck C.B."/>
        </authorList>
    </citation>
    <scope>NUCLEOTIDE SEQUENCE</scope>
    <source>
        <strain evidence="2">CtD8022</strain>
    </source>
</reference>
<dbReference type="InterPro" id="IPR039418">
    <property type="entry name" value="LexA-like"/>
</dbReference>
<dbReference type="PANTHER" id="PTHR33516">
    <property type="entry name" value="LEXA REPRESSOR"/>
    <property type="match status" value="1"/>
</dbReference>
<dbReference type="InterPro" id="IPR010982">
    <property type="entry name" value="Lambda_DNA-bd_dom_sf"/>
</dbReference>
<feature type="domain" description="HTH cro/C1-type" evidence="1">
    <location>
        <begin position="14"/>
        <end position="69"/>
    </location>
</feature>
<protein>
    <submittedName>
        <fullName evidence="2">Repressor protein CI</fullName>
    </submittedName>
</protein>
<dbReference type="InterPro" id="IPR001387">
    <property type="entry name" value="Cro/C1-type_HTH"/>
</dbReference>
<dbReference type="CDD" id="cd06529">
    <property type="entry name" value="S24_LexA-like"/>
    <property type="match status" value="1"/>
</dbReference>
<dbReference type="Gene3D" id="2.10.109.10">
    <property type="entry name" value="Umud Fragment, subunit A"/>
    <property type="match status" value="1"/>
</dbReference>
<proteinExistence type="predicted"/>
<dbReference type="Gene3D" id="1.10.260.40">
    <property type="entry name" value="lambda repressor-like DNA-binding domains"/>
    <property type="match status" value="1"/>
</dbReference>
<dbReference type="SUPFAM" id="SSF47413">
    <property type="entry name" value="lambda repressor-like DNA-binding domains"/>
    <property type="match status" value="1"/>
</dbReference>
<name>A0A8S5P443_9CAUD</name>
<evidence type="ECO:0000259" key="1">
    <source>
        <dbReference type="PROSITE" id="PS50943"/>
    </source>
</evidence>
<dbReference type="InterPro" id="IPR015927">
    <property type="entry name" value="Peptidase_S24_S26A/B/C"/>
</dbReference>
<dbReference type="PANTHER" id="PTHR33516:SF2">
    <property type="entry name" value="LEXA REPRESSOR-RELATED"/>
    <property type="match status" value="1"/>
</dbReference>
<dbReference type="Pfam" id="PF13443">
    <property type="entry name" value="HTH_26"/>
    <property type="match status" value="1"/>
</dbReference>
<evidence type="ECO:0000313" key="2">
    <source>
        <dbReference type="EMBL" id="DAE01838.1"/>
    </source>
</evidence>
<organism evidence="2">
    <name type="scientific">Myoviridae sp. ctD8022</name>
    <dbReference type="NCBI Taxonomy" id="2825056"/>
    <lineage>
        <taxon>Viruses</taxon>
        <taxon>Duplodnaviria</taxon>
        <taxon>Heunggongvirae</taxon>
        <taxon>Uroviricota</taxon>
        <taxon>Caudoviricetes</taxon>
    </lineage>
</organism>
<dbReference type="InterPro" id="IPR050077">
    <property type="entry name" value="LexA_repressor"/>
</dbReference>